<sequence>MNYEKQDIFYSQARNVLNYSVKRLWFKINPFLETKSKNEHDLPNKFIQPQQSTVLCEKLSFSGHIDRREQGVPVGEFWDFLYSDKWDHGCSIRILEGQLYDFIQTKLNVLLRKQAIVQHRTFAYAKNKREKRGCYKPANEKGCGEIEEVLLLEFIYYGCKVEPVRPYGSTCSSYPGTSTTTSGFTPRRSPHNSDTEEDYFPLIRRVSLEGRTLPRALPRENSMVAPNRKAPKAGKTSGAKERSNSLEREKYGNKGVKTVNQLFEIIPKQISTDSSESDYRTQPPALNLKQFRCTEKIVYGDNLDVISEETELAEEDLGFGEELYLSNNVREPRAHDAVQYKSVVKKLAACKVELQKLKEEKRKQEIFLAGRPATCLPPMPSFDIDKIRLDNVPEKPMFKFKFLLQEVPSFERLITILESEDRCDARYRRSKLMNRKVANRYNLTKEALHQRTLETTELNTNIKKRMDMLKKIQGGSGGGKRDIKDAKSTMSSVAGANPKQDKPVITTIINLDDVVGTMAAKVRGVTDSKECGNYILNNIGKKKGVKDRKKSKMKTVSISPSIPTTIPLASPKTIPDIVLTTSSGQNITLSQKPEPAVPLAKESVPRPRAAMPKEQKSVASKKSIRKKESKAGAKKSASKARSVSGGSKGRGRASVAPSYTETDTSEEEDDTTESSCFDTKKLNFRYSFEKLKNTKNPKKKRPAFYDVLKKYYRVQKTLDALTKPKGSKGKGRKSIFERILQKHPIKTEPDFVIGKLKKFPFLQYKKKYIFPTEMANFATVSMAEFEERLYQALNDFIVRKEHVVSNINGKSVTTITFTKKSTFDQKNRHL</sequence>
<name>A0A8W8JAN7_MAGGI</name>
<evidence type="ECO:0000313" key="2">
    <source>
        <dbReference type="EnsemblMetazoa" id="G1791.1:cds"/>
    </source>
</evidence>
<dbReference type="OrthoDB" id="6158674at2759"/>
<reference evidence="2" key="1">
    <citation type="submission" date="2022-08" db="UniProtKB">
        <authorList>
            <consortium name="EnsemblMetazoa"/>
        </authorList>
    </citation>
    <scope>IDENTIFICATION</scope>
    <source>
        <strain evidence="2">05x7-T-G4-1.051#20</strain>
    </source>
</reference>
<accession>A0A8W8JAN7</accession>
<feature type="compositionally biased region" description="Acidic residues" evidence="1">
    <location>
        <begin position="663"/>
        <end position="672"/>
    </location>
</feature>
<dbReference type="AlphaFoldDB" id="A0A8W8JAN7"/>
<dbReference type="Proteomes" id="UP000005408">
    <property type="component" value="Unassembled WGS sequence"/>
</dbReference>
<feature type="compositionally biased region" description="Basic and acidic residues" evidence="1">
    <location>
        <begin position="238"/>
        <end position="249"/>
    </location>
</feature>
<feature type="region of interest" description="Disordered" evidence="1">
    <location>
        <begin position="175"/>
        <end position="196"/>
    </location>
</feature>
<evidence type="ECO:0000313" key="3">
    <source>
        <dbReference type="Proteomes" id="UP000005408"/>
    </source>
</evidence>
<evidence type="ECO:0000256" key="1">
    <source>
        <dbReference type="SAM" id="MobiDB-lite"/>
    </source>
</evidence>
<feature type="compositionally biased region" description="Low complexity" evidence="1">
    <location>
        <begin position="175"/>
        <end position="187"/>
    </location>
</feature>
<keyword evidence="3" id="KW-1185">Reference proteome</keyword>
<feature type="compositionally biased region" description="Basic residues" evidence="1">
    <location>
        <begin position="622"/>
        <end position="638"/>
    </location>
</feature>
<feature type="region of interest" description="Disordered" evidence="1">
    <location>
        <begin position="586"/>
        <end position="674"/>
    </location>
</feature>
<dbReference type="OMA" id="CSIRILE"/>
<feature type="region of interest" description="Disordered" evidence="1">
    <location>
        <begin position="471"/>
        <end position="499"/>
    </location>
</feature>
<organism evidence="2 3">
    <name type="scientific">Magallana gigas</name>
    <name type="common">Pacific oyster</name>
    <name type="synonym">Crassostrea gigas</name>
    <dbReference type="NCBI Taxonomy" id="29159"/>
    <lineage>
        <taxon>Eukaryota</taxon>
        <taxon>Metazoa</taxon>
        <taxon>Spiralia</taxon>
        <taxon>Lophotrochozoa</taxon>
        <taxon>Mollusca</taxon>
        <taxon>Bivalvia</taxon>
        <taxon>Autobranchia</taxon>
        <taxon>Pteriomorphia</taxon>
        <taxon>Ostreida</taxon>
        <taxon>Ostreoidea</taxon>
        <taxon>Ostreidae</taxon>
        <taxon>Magallana</taxon>
    </lineage>
</organism>
<feature type="region of interest" description="Disordered" evidence="1">
    <location>
        <begin position="218"/>
        <end position="249"/>
    </location>
</feature>
<protein>
    <submittedName>
        <fullName evidence="2">Uncharacterized protein</fullName>
    </submittedName>
</protein>
<feature type="compositionally biased region" description="Low complexity" evidence="1">
    <location>
        <begin position="652"/>
        <end position="662"/>
    </location>
</feature>
<dbReference type="EnsemblMetazoa" id="G1791.1">
    <property type="protein sequence ID" value="G1791.1:cds"/>
    <property type="gene ID" value="G1791"/>
</dbReference>
<proteinExistence type="predicted"/>